<dbReference type="EMBL" id="ASPP01021314">
    <property type="protein sequence ID" value="ETO12528.1"/>
    <property type="molecule type" value="Genomic_DNA"/>
</dbReference>
<comment type="caution">
    <text evidence="2">The sequence shown here is derived from an EMBL/GenBank/DDBJ whole genome shotgun (WGS) entry which is preliminary data.</text>
</comment>
<gene>
    <name evidence="2" type="ORF">RFI_24847</name>
</gene>
<keyword evidence="3" id="KW-1185">Reference proteome</keyword>
<evidence type="ECO:0000313" key="3">
    <source>
        <dbReference type="Proteomes" id="UP000023152"/>
    </source>
</evidence>
<dbReference type="Proteomes" id="UP000023152">
    <property type="component" value="Unassembled WGS sequence"/>
</dbReference>
<sequence>MADMENEFRSLVSKLEEKHAKKKKCGHVQEWYISICAYVTEQEVAELKNEITQLRIKVGDVPKDSVFPKKKNKKRVTCQKRWGEEFLKNFSVSCVATTIPFKKKNNNNNNNC</sequence>
<feature type="coiled-coil region" evidence="1">
    <location>
        <begin position="1"/>
        <end position="57"/>
    </location>
</feature>
<accession>X6MES4</accession>
<dbReference type="AlphaFoldDB" id="X6MES4"/>
<evidence type="ECO:0000313" key="2">
    <source>
        <dbReference type="EMBL" id="ETO12528.1"/>
    </source>
</evidence>
<evidence type="ECO:0000256" key="1">
    <source>
        <dbReference type="SAM" id="Coils"/>
    </source>
</evidence>
<keyword evidence="1" id="KW-0175">Coiled coil</keyword>
<reference evidence="2 3" key="1">
    <citation type="journal article" date="2013" name="Curr. Biol.">
        <title>The Genome of the Foraminiferan Reticulomyxa filosa.</title>
        <authorList>
            <person name="Glockner G."/>
            <person name="Hulsmann N."/>
            <person name="Schleicher M."/>
            <person name="Noegel A.A."/>
            <person name="Eichinger L."/>
            <person name="Gallinger C."/>
            <person name="Pawlowski J."/>
            <person name="Sierra R."/>
            <person name="Euteneuer U."/>
            <person name="Pillet L."/>
            <person name="Moustafa A."/>
            <person name="Platzer M."/>
            <person name="Groth M."/>
            <person name="Szafranski K."/>
            <person name="Schliwa M."/>
        </authorList>
    </citation>
    <scope>NUCLEOTIDE SEQUENCE [LARGE SCALE GENOMIC DNA]</scope>
</reference>
<organism evidence="2 3">
    <name type="scientific">Reticulomyxa filosa</name>
    <dbReference type="NCBI Taxonomy" id="46433"/>
    <lineage>
        <taxon>Eukaryota</taxon>
        <taxon>Sar</taxon>
        <taxon>Rhizaria</taxon>
        <taxon>Retaria</taxon>
        <taxon>Foraminifera</taxon>
        <taxon>Monothalamids</taxon>
        <taxon>Reticulomyxidae</taxon>
        <taxon>Reticulomyxa</taxon>
    </lineage>
</organism>
<proteinExistence type="predicted"/>
<name>X6MES4_RETFI</name>
<protein>
    <submittedName>
        <fullName evidence="2">Uncharacterized protein</fullName>
    </submittedName>
</protein>